<evidence type="ECO:0000256" key="9">
    <source>
        <dbReference type="ARBA" id="ARBA00023242"/>
    </source>
</evidence>
<dbReference type="Pfam" id="PF00096">
    <property type="entry name" value="zf-C2H2"/>
    <property type="match status" value="6"/>
</dbReference>
<feature type="compositionally biased region" description="Basic and acidic residues" evidence="11">
    <location>
        <begin position="31"/>
        <end position="48"/>
    </location>
</feature>
<dbReference type="Gene3D" id="3.30.160.60">
    <property type="entry name" value="Classic Zinc Finger"/>
    <property type="match status" value="6"/>
</dbReference>
<feature type="domain" description="C2H2-type" evidence="12">
    <location>
        <begin position="259"/>
        <end position="286"/>
    </location>
</feature>
<keyword evidence="4" id="KW-0677">Repeat</keyword>
<evidence type="ECO:0000256" key="5">
    <source>
        <dbReference type="ARBA" id="ARBA00022771"/>
    </source>
</evidence>
<dbReference type="OMA" id="EYIMVER"/>
<dbReference type="GeneTree" id="ENSGT00940000154715"/>
<feature type="region of interest" description="Disordered" evidence="11">
    <location>
        <begin position="1"/>
        <end position="144"/>
    </location>
</feature>
<dbReference type="AlphaFoldDB" id="A0A8D0HBW6"/>
<dbReference type="PROSITE" id="PS00028">
    <property type="entry name" value="ZINC_FINGER_C2H2_1"/>
    <property type="match status" value="6"/>
</dbReference>
<evidence type="ECO:0000256" key="7">
    <source>
        <dbReference type="ARBA" id="ARBA00023015"/>
    </source>
</evidence>
<comment type="subcellular location">
    <subcellularLocation>
        <location evidence="1">Nucleus</location>
    </subcellularLocation>
</comment>
<evidence type="ECO:0000256" key="8">
    <source>
        <dbReference type="ARBA" id="ARBA00023163"/>
    </source>
</evidence>
<dbReference type="GO" id="GO:0008270">
    <property type="term" value="F:zinc ion binding"/>
    <property type="evidence" value="ECO:0007669"/>
    <property type="project" value="UniProtKB-KW"/>
</dbReference>
<feature type="compositionally biased region" description="Basic and acidic residues" evidence="11">
    <location>
        <begin position="119"/>
        <end position="140"/>
    </location>
</feature>
<dbReference type="InterPro" id="IPR036236">
    <property type="entry name" value="Znf_C2H2_sf"/>
</dbReference>
<evidence type="ECO:0000256" key="3">
    <source>
        <dbReference type="ARBA" id="ARBA00022723"/>
    </source>
</evidence>
<keyword evidence="6" id="KW-0862">Zinc</keyword>
<evidence type="ECO:0000256" key="2">
    <source>
        <dbReference type="ARBA" id="ARBA00006991"/>
    </source>
</evidence>
<dbReference type="InterPro" id="IPR050331">
    <property type="entry name" value="Zinc_finger"/>
</dbReference>
<feature type="domain" description="C2H2-type" evidence="12">
    <location>
        <begin position="343"/>
        <end position="370"/>
    </location>
</feature>
<dbReference type="PROSITE" id="PS50157">
    <property type="entry name" value="ZINC_FINGER_C2H2_2"/>
    <property type="match status" value="6"/>
</dbReference>
<evidence type="ECO:0000256" key="4">
    <source>
        <dbReference type="ARBA" id="ARBA00022737"/>
    </source>
</evidence>
<keyword evidence="8" id="KW-0804">Transcription</keyword>
<reference evidence="13" key="2">
    <citation type="submission" date="2025-09" db="UniProtKB">
        <authorList>
            <consortium name="Ensembl"/>
        </authorList>
    </citation>
    <scope>IDENTIFICATION</scope>
</reference>
<evidence type="ECO:0000256" key="1">
    <source>
        <dbReference type="ARBA" id="ARBA00004123"/>
    </source>
</evidence>
<sequence>MEEACDLPVNNDDVPQPGPSLGAAGNGIVCENKEGTPDQEGAKTEEQTRGFSQKSLGSIPQGESSMNHRKCERKQKHCLIEREWGKSSSQDRYLSDRPYIIVPPGGQTNPHSGRSRNGNKKDSQLQEGPARQESDREKSTQVRWNVSQKPLVQGEVTGMQVRLGWQQGRPISIKELERPARPENEHHVVTSIRQTVHKGEKTNICTQCGKSFSDGSSLRRHRKVHSGEKPHQCPECGERFSRREHLIRHLRIHSGEKPYQCLECGQSFYCSSHLTNHRRIHSGEKPYQCLECGKRFTQRSHLIDHQRAHSGEKPYQCPDCGQRVSRSSDLTKHQRIHTGEKPYQCPECGKKFGRSSNLVQHQRVHLGKDPVPGFPLEPRSWPAGLRLVEGQWWWG</sequence>
<keyword evidence="14" id="KW-1185">Reference proteome</keyword>
<evidence type="ECO:0000313" key="14">
    <source>
        <dbReference type="Proteomes" id="UP000694392"/>
    </source>
</evidence>
<keyword evidence="7" id="KW-0805">Transcription regulation</keyword>
<feature type="compositionally biased region" description="Basic residues" evidence="11">
    <location>
        <begin position="67"/>
        <end position="77"/>
    </location>
</feature>
<keyword evidence="3" id="KW-0479">Metal-binding</keyword>
<reference evidence="13" key="1">
    <citation type="submission" date="2025-08" db="UniProtKB">
        <authorList>
            <consortium name="Ensembl"/>
        </authorList>
    </citation>
    <scope>IDENTIFICATION</scope>
</reference>
<dbReference type="FunFam" id="3.30.160.60:FF:002343">
    <property type="entry name" value="Zinc finger protein 33A"/>
    <property type="match status" value="1"/>
</dbReference>
<evidence type="ECO:0000256" key="6">
    <source>
        <dbReference type="ARBA" id="ARBA00022833"/>
    </source>
</evidence>
<evidence type="ECO:0000259" key="12">
    <source>
        <dbReference type="PROSITE" id="PS50157"/>
    </source>
</evidence>
<feature type="domain" description="C2H2-type" evidence="12">
    <location>
        <begin position="287"/>
        <end position="314"/>
    </location>
</feature>
<dbReference type="SMART" id="SM00355">
    <property type="entry name" value="ZnF_C2H2"/>
    <property type="match status" value="6"/>
</dbReference>
<dbReference type="GO" id="GO:0010468">
    <property type="term" value="P:regulation of gene expression"/>
    <property type="evidence" value="ECO:0007669"/>
    <property type="project" value="TreeGrafter"/>
</dbReference>
<evidence type="ECO:0000256" key="11">
    <source>
        <dbReference type="SAM" id="MobiDB-lite"/>
    </source>
</evidence>
<feature type="domain" description="C2H2-type" evidence="12">
    <location>
        <begin position="315"/>
        <end position="342"/>
    </location>
</feature>
<keyword evidence="5 10" id="KW-0863">Zinc-finger</keyword>
<dbReference type="PANTHER" id="PTHR16515:SF66">
    <property type="entry name" value="C2H2-TYPE DOMAIN-CONTAINING PROTEIN"/>
    <property type="match status" value="1"/>
</dbReference>
<feature type="domain" description="C2H2-type" evidence="12">
    <location>
        <begin position="203"/>
        <end position="230"/>
    </location>
</feature>
<evidence type="ECO:0000256" key="10">
    <source>
        <dbReference type="PROSITE-ProRule" id="PRU00042"/>
    </source>
</evidence>
<dbReference type="FunFam" id="3.30.160.60:FF:001997">
    <property type="entry name" value="Uncharacterized protein"/>
    <property type="match status" value="2"/>
</dbReference>
<feature type="compositionally biased region" description="Polar residues" evidence="11">
    <location>
        <begin position="49"/>
        <end position="65"/>
    </location>
</feature>
<comment type="similarity">
    <text evidence="2">Belongs to the krueppel C2H2-type zinc-finger protein family.</text>
</comment>
<protein>
    <recommendedName>
        <fullName evidence="12">C2H2-type domain-containing protein</fullName>
    </recommendedName>
</protein>
<dbReference type="SUPFAM" id="SSF57667">
    <property type="entry name" value="beta-beta-alpha zinc fingers"/>
    <property type="match status" value="3"/>
</dbReference>
<dbReference type="FunFam" id="3.30.160.60:FF:000464">
    <property type="entry name" value="Zinc finger and SCAN domain containing 25"/>
    <property type="match status" value="1"/>
</dbReference>
<dbReference type="GO" id="GO:0005634">
    <property type="term" value="C:nucleus"/>
    <property type="evidence" value="ECO:0007669"/>
    <property type="project" value="UniProtKB-SubCell"/>
</dbReference>
<evidence type="ECO:0000313" key="13">
    <source>
        <dbReference type="Ensembl" id="ENSSPUP00000017524.1"/>
    </source>
</evidence>
<accession>A0A8D0HBW6</accession>
<keyword evidence="9" id="KW-0539">Nucleus</keyword>
<name>A0A8D0HBW6_SPHPU</name>
<dbReference type="Ensembl" id="ENSSPUT00000018656.1">
    <property type="protein sequence ID" value="ENSSPUP00000017524.1"/>
    <property type="gene ID" value="ENSSPUG00000013542.1"/>
</dbReference>
<organism evidence="13 14">
    <name type="scientific">Sphenodon punctatus</name>
    <name type="common">Tuatara</name>
    <name type="synonym">Hatteria punctata</name>
    <dbReference type="NCBI Taxonomy" id="8508"/>
    <lineage>
        <taxon>Eukaryota</taxon>
        <taxon>Metazoa</taxon>
        <taxon>Chordata</taxon>
        <taxon>Craniata</taxon>
        <taxon>Vertebrata</taxon>
        <taxon>Euteleostomi</taxon>
        <taxon>Lepidosauria</taxon>
        <taxon>Sphenodontia</taxon>
        <taxon>Sphenodontidae</taxon>
        <taxon>Sphenodon</taxon>
    </lineage>
</organism>
<feature type="domain" description="C2H2-type" evidence="12">
    <location>
        <begin position="231"/>
        <end position="258"/>
    </location>
</feature>
<proteinExistence type="inferred from homology"/>
<dbReference type="FunFam" id="3.30.160.60:FF:000096">
    <property type="entry name" value="Zinc finger and BTB domain-containing protein 18 isoform 1"/>
    <property type="match status" value="1"/>
</dbReference>
<dbReference type="Proteomes" id="UP000694392">
    <property type="component" value="Unplaced"/>
</dbReference>
<dbReference type="InterPro" id="IPR013087">
    <property type="entry name" value="Znf_C2H2_type"/>
</dbReference>
<dbReference type="PANTHER" id="PTHR16515">
    <property type="entry name" value="PR DOMAIN ZINC FINGER PROTEIN"/>
    <property type="match status" value="1"/>
</dbReference>
<dbReference type="FunFam" id="3.30.160.60:FF:000690">
    <property type="entry name" value="Zinc finger protein 354C"/>
    <property type="match status" value="1"/>
</dbReference>